<gene>
    <name evidence="2" type="ORF">CEXT_77001</name>
</gene>
<sequence length="139" mass="15579">MYFDINAEETTKEDSVRHGASTNWFSKCCNGLLALSNIASNFLIIIIGFIRFSKALKTSNCESRESLSGHMEGFAVITRGRRLHLRILSYNGATALTERKNCTLASSETLRSSSIEIKRKVSIPTYISLNSWMCMGHLH</sequence>
<evidence type="ECO:0000313" key="3">
    <source>
        <dbReference type="Proteomes" id="UP001054945"/>
    </source>
</evidence>
<accession>A0AAV4QS22</accession>
<dbReference type="EMBL" id="BPLR01006858">
    <property type="protein sequence ID" value="GIY12848.1"/>
    <property type="molecule type" value="Genomic_DNA"/>
</dbReference>
<comment type="caution">
    <text evidence="2">The sequence shown here is derived from an EMBL/GenBank/DDBJ whole genome shotgun (WGS) entry which is preliminary data.</text>
</comment>
<keyword evidence="3" id="KW-1185">Reference proteome</keyword>
<organism evidence="2 3">
    <name type="scientific">Caerostris extrusa</name>
    <name type="common">Bark spider</name>
    <name type="synonym">Caerostris bankana</name>
    <dbReference type="NCBI Taxonomy" id="172846"/>
    <lineage>
        <taxon>Eukaryota</taxon>
        <taxon>Metazoa</taxon>
        <taxon>Ecdysozoa</taxon>
        <taxon>Arthropoda</taxon>
        <taxon>Chelicerata</taxon>
        <taxon>Arachnida</taxon>
        <taxon>Araneae</taxon>
        <taxon>Araneomorphae</taxon>
        <taxon>Entelegynae</taxon>
        <taxon>Araneoidea</taxon>
        <taxon>Araneidae</taxon>
        <taxon>Caerostris</taxon>
    </lineage>
</organism>
<reference evidence="2 3" key="1">
    <citation type="submission" date="2021-06" db="EMBL/GenBank/DDBJ databases">
        <title>Caerostris extrusa draft genome.</title>
        <authorList>
            <person name="Kono N."/>
            <person name="Arakawa K."/>
        </authorList>
    </citation>
    <scope>NUCLEOTIDE SEQUENCE [LARGE SCALE GENOMIC DNA]</scope>
</reference>
<evidence type="ECO:0000256" key="1">
    <source>
        <dbReference type="SAM" id="Phobius"/>
    </source>
</evidence>
<keyword evidence="1" id="KW-0472">Membrane</keyword>
<proteinExistence type="predicted"/>
<protein>
    <submittedName>
        <fullName evidence="2">Uncharacterized protein</fullName>
    </submittedName>
</protein>
<name>A0AAV4QS22_CAEEX</name>
<dbReference type="AlphaFoldDB" id="A0AAV4QS22"/>
<dbReference type="Proteomes" id="UP001054945">
    <property type="component" value="Unassembled WGS sequence"/>
</dbReference>
<keyword evidence="1" id="KW-1133">Transmembrane helix</keyword>
<feature type="transmembrane region" description="Helical" evidence="1">
    <location>
        <begin position="31"/>
        <end position="50"/>
    </location>
</feature>
<evidence type="ECO:0000313" key="2">
    <source>
        <dbReference type="EMBL" id="GIY12848.1"/>
    </source>
</evidence>
<keyword evidence="1" id="KW-0812">Transmembrane</keyword>